<feature type="transmembrane region" description="Helical" evidence="1">
    <location>
        <begin position="46"/>
        <end position="69"/>
    </location>
</feature>
<accession>A0A1J0LVR1</accession>
<keyword evidence="1" id="KW-0812">Transmembrane</keyword>
<keyword evidence="1" id="KW-1133">Transmembrane helix</keyword>
<dbReference type="STRING" id="56956.A0O31_02049"/>
<proteinExistence type="predicted"/>
<organism evidence="2 3">
    <name type="scientific">Thermus brockianus</name>
    <dbReference type="NCBI Taxonomy" id="56956"/>
    <lineage>
        <taxon>Bacteria</taxon>
        <taxon>Thermotogati</taxon>
        <taxon>Deinococcota</taxon>
        <taxon>Deinococci</taxon>
        <taxon>Thermales</taxon>
        <taxon>Thermaceae</taxon>
        <taxon>Thermus</taxon>
    </lineage>
</organism>
<dbReference type="RefSeq" id="WP_071677716.1">
    <property type="nucleotide sequence ID" value="NZ_CP016312.1"/>
</dbReference>
<sequence>MKLVHWTFLLVSLGVVGAGLYLYLTYPFLVVPTPWGPWPFYLVLPAAYALGFLVGGLYALALWLSGLGARRVLLREVRRLQGEVNALKRERIEEIPRIPDREDL</sequence>
<evidence type="ECO:0008006" key="4">
    <source>
        <dbReference type="Google" id="ProtNLM"/>
    </source>
</evidence>
<evidence type="ECO:0000256" key="1">
    <source>
        <dbReference type="SAM" id="Phobius"/>
    </source>
</evidence>
<keyword evidence="1" id="KW-0472">Membrane</keyword>
<evidence type="ECO:0000313" key="2">
    <source>
        <dbReference type="EMBL" id="APD10116.1"/>
    </source>
</evidence>
<dbReference type="AlphaFoldDB" id="A0A1J0LVR1"/>
<dbReference type="Proteomes" id="UP000182993">
    <property type="component" value="Chromosome"/>
</dbReference>
<evidence type="ECO:0000313" key="3">
    <source>
        <dbReference type="Proteomes" id="UP000182993"/>
    </source>
</evidence>
<protein>
    <recommendedName>
        <fullName evidence="4">Lipopolysaccharide assembly protein A domain-containing protein</fullName>
    </recommendedName>
</protein>
<dbReference type="EMBL" id="CP016312">
    <property type="protein sequence ID" value="APD10116.1"/>
    <property type="molecule type" value="Genomic_DNA"/>
</dbReference>
<gene>
    <name evidence="2" type="ORF">A0O31_02049</name>
</gene>
<feature type="transmembrane region" description="Helical" evidence="1">
    <location>
        <begin position="7"/>
        <end position="26"/>
    </location>
</feature>
<name>A0A1J0LVR1_THEBO</name>
<dbReference type="OrthoDB" id="33068at2"/>
<dbReference type="KEGG" id="tbc:A0O31_02049"/>
<reference evidence="3" key="1">
    <citation type="submission" date="2016-06" db="EMBL/GenBank/DDBJ databases">
        <title>Whole genome sequencing of Thermus brockianus strain GE-1.</title>
        <authorList>
            <person name="Schaefers C."/>
            <person name="Blank S."/>
            <person name="Wiebusch S."/>
            <person name="Elleuche S."/>
            <person name="Antranikian G."/>
        </authorList>
    </citation>
    <scope>NUCLEOTIDE SEQUENCE [LARGE SCALE GENOMIC DNA]</scope>
    <source>
        <strain evidence="3">GE-1</strain>
    </source>
</reference>